<dbReference type="InterPro" id="IPR023187">
    <property type="entry name" value="Tscrpt_reg_MarR-type_CS"/>
</dbReference>
<dbReference type="GO" id="GO:0006950">
    <property type="term" value="P:response to stress"/>
    <property type="evidence" value="ECO:0007669"/>
    <property type="project" value="TreeGrafter"/>
</dbReference>
<dbReference type="SMART" id="SM00347">
    <property type="entry name" value="HTH_MARR"/>
    <property type="match status" value="1"/>
</dbReference>
<dbReference type="InterPro" id="IPR000835">
    <property type="entry name" value="HTH_MarR-typ"/>
</dbReference>
<reference evidence="5 6" key="1">
    <citation type="submission" date="2018-04" db="EMBL/GenBank/DDBJ databases">
        <title>Cupriavidus necator CR12 genome sequencing and assembly.</title>
        <authorList>
            <person name="Ben Fekih I."/>
            <person name="Mazhar H.S."/>
            <person name="Bello S.K."/>
            <person name="Rensing C."/>
        </authorList>
    </citation>
    <scope>NUCLEOTIDE SEQUENCE [LARGE SCALE GENOMIC DNA]</scope>
    <source>
        <strain evidence="5 6">CR12</strain>
    </source>
</reference>
<dbReference type="Pfam" id="PF12802">
    <property type="entry name" value="MarR_2"/>
    <property type="match status" value="1"/>
</dbReference>
<gene>
    <name evidence="5" type="ORF">DDK22_22510</name>
</gene>
<keyword evidence="3" id="KW-0804">Transcription</keyword>
<dbReference type="EMBL" id="QDHA01000055">
    <property type="protein sequence ID" value="RCJ06163.1"/>
    <property type="molecule type" value="Genomic_DNA"/>
</dbReference>
<dbReference type="PROSITE" id="PS50995">
    <property type="entry name" value="HTH_MARR_2"/>
    <property type="match status" value="1"/>
</dbReference>
<dbReference type="GO" id="GO:0003677">
    <property type="term" value="F:DNA binding"/>
    <property type="evidence" value="ECO:0007669"/>
    <property type="project" value="UniProtKB-KW"/>
</dbReference>
<feature type="domain" description="HTH marR-type" evidence="4">
    <location>
        <begin position="20"/>
        <end position="152"/>
    </location>
</feature>
<dbReference type="InterPro" id="IPR039422">
    <property type="entry name" value="MarR/SlyA-like"/>
</dbReference>
<dbReference type="Gene3D" id="1.10.10.10">
    <property type="entry name" value="Winged helix-like DNA-binding domain superfamily/Winged helix DNA-binding domain"/>
    <property type="match status" value="1"/>
</dbReference>
<dbReference type="GO" id="GO:0003700">
    <property type="term" value="F:DNA-binding transcription factor activity"/>
    <property type="evidence" value="ECO:0007669"/>
    <property type="project" value="InterPro"/>
</dbReference>
<dbReference type="PROSITE" id="PS01117">
    <property type="entry name" value="HTH_MARR_1"/>
    <property type="match status" value="1"/>
</dbReference>
<proteinExistence type="predicted"/>
<protein>
    <submittedName>
        <fullName evidence="5">MarR family transcriptional regulator</fullName>
    </submittedName>
</protein>
<dbReference type="AlphaFoldDB" id="A0A367PF55"/>
<evidence type="ECO:0000256" key="1">
    <source>
        <dbReference type="ARBA" id="ARBA00023015"/>
    </source>
</evidence>
<name>A0A367PF55_CUPNE</name>
<dbReference type="InterPro" id="IPR036390">
    <property type="entry name" value="WH_DNA-bd_sf"/>
</dbReference>
<evidence type="ECO:0000256" key="2">
    <source>
        <dbReference type="ARBA" id="ARBA00023125"/>
    </source>
</evidence>
<dbReference type="PANTHER" id="PTHR33164:SF105">
    <property type="entry name" value="TRANSCRIPTIONAL REPRESSOR PROTEIN-RELATED"/>
    <property type="match status" value="1"/>
</dbReference>
<dbReference type="PANTHER" id="PTHR33164">
    <property type="entry name" value="TRANSCRIPTIONAL REGULATOR, MARR FAMILY"/>
    <property type="match status" value="1"/>
</dbReference>
<organism evidence="5 6">
    <name type="scientific">Cupriavidus necator</name>
    <name type="common">Alcaligenes eutrophus</name>
    <name type="synonym">Ralstonia eutropha</name>
    <dbReference type="NCBI Taxonomy" id="106590"/>
    <lineage>
        <taxon>Bacteria</taxon>
        <taxon>Pseudomonadati</taxon>
        <taxon>Pseudomonadota</taxon>
        <taxon>Betaproteobacteria</taxon>
        <taxon>Burkholderiales</taxon>
        <taxon>Burkholderiaceae</taxon>
        <taxon>Cupriavidus</taxon>
    </lineage>
</organism>
<dbReference type="RefSeq" id="WP_114133857.1">
    <property type="nucleotide sequence ID" value="NZ_CP068435.1"/>
</dbReference>
<evidence type="ECO:0000259" key="4">
    <source>
        <dbReference type="PROSITE" id="PS50995"/>
    </source>
</evidence>
<accession>A0A367PF55</accession>
<evidence type="ECO:0000313" key="5">
    <source>
        <dbReference type="EMBL" id="RCJ06163.1"/>
    </source>
</evidence>
<keyword evidence="1" id="KW-0805">Transcription regulation</keyword>
<dbReference type="InterPro" id="IPR036388">
    <property type="entry name" value="WH-like_DNA-bd_sf"/>
</dbReference>
<comment type="caution">
    <text evidence="5">The sequence shown here is derived from an EMBL/GenBank/DDBJ whole genome shotgun (WGS) entry which is preliminary data.</text>
</comment>
<sequence length="152" mass="16555">MEKRRQGARTLRADAAAVLDVDLGWWSRLLARRITAELDEALASSGLSSTQFGLMCLIASATDDTLGALAQRAGLNQSTMSRNVDQLVSTGLVEVVTSEADRRRRAVWLTEAGAFKLQQALALWQPAHRALRQKLGSELHDMVGEVAARLAE</sequence>
<evidence type="ECO:0000256" key="3">
    <source>
        <dbReference type="ARBA" id="ARBA00023163"/>
    </source>
</evidence>
<dbReference type="SUPFAM" id="SSF46785">
    <property type="entry name" value="Winged helix' DNA-binding domain"/>
    <property type="match status" value="1"/>
</dbReference>
<keyword evidence="2" id="KW-0238">DNA-binding</keyword>
<evidence type="ECO:0000313" key="6">
    <source>
        <dbReference type="Proteomes" id="UP000253501"/>
    </source>
</evidence>
<dbReference type="Proteomes" id="UP000253501">
    <property type="component" value="Unassembled WGS sequence"/>
</dbReference>